<gene>
    <name evidence="2" type="ORF">XE03_1940</name>
</gene>
<dbReference type="NCBIfam" id="TIGR02532">
    <property type="entry name" value="IV_pilin_GFxxxE"/>
    <property type="match status" value="1"/>
</dbReference>
<dbReference type="SUPFAM" id="SSF54523">
    <property type="entry name" value="Pili subunits"/>
    <property type="match status" value="1"/>
</dbReference>
<dbReference type="Proteomes" id="UP000053467">
    <property type="component" value="Unassembled WGS sequence"/>
</dbReference>
<name>A0A101HYY3_UNCT6</name>
<dbReference type="Gene3D" id="3.30.700.10">
    <property type="entry name" value="Glycoprotein, Type 4 Pilin"/>
    <property type="match status" value="1"/>
</dbReference>
<feature type="transmembrane region" description="Helical" evidence="1">
    <location>
        <begin position="6"/>
        <end position="26"/>
    </location>
</feature>
<evidence type="ECO:0000256" key="1">
    <source>
        <dbReference type="SAM" id="Phobius"/>
    </source>
</evidence>
<evidence type="ECO:0000313" key="3">
    <source>
        <dbReference type="Proteomes" id="UP000053467"/>
    </source>
</evidence>
<keyword evidence="1" id="KW-0812">Transmembrane</keyword>
<dbReference type="Pfam" id="PF07963">
    <property type="entry name" value="N_methyl"/>
    <property type="match status" value="1"/>
</dbReference>
<dbReference type="AlphaFoldDB" id="A0A101HYY3"/>
<comment type="caution">
    <text evidence="2">The sequence shown here is derived from an EMBL/GenBank/DDBJ whole genome shotgun (WGS) entry which is preliminary data.</text>
</comment>
<accession>A0A101HYY3</accession>
<keyword evidence="1" id="KW-0472">Membrane</keyword>
<organism evidence="2 3">
    <name type="scientific">candidate division TA06 bacterium 34_109</name>
    <dbReference type="NCBI Taxonomy" id="1635277"/>
    <lineage>
        <taxon>Bacteria</taxon>
        <taxon>Bacteria division TA06</taxon>
    </lineage>
</organism>
<proteinExistence type="predicted"/>
<dbReference type="InterPro" id="IPR012902">
    <property type="entry name" value="N_methyl_site"/>
</dbReference>
<dbReference type="InterPro" id="IPR045584">
    <property type="entry name" value="Pilin-like"/>
</dbReference>
<dbReference type="PROSITE" id="PS00409">
    <property type="entry name" value="PROKAR_NTER_METHYL"/>
    <property type="match status" value="1"/>
</dbReference>
<sequence>MVKKGFTLIETMIVIVVIGMMIGFALPRFNSRQAKYNSTVDNIIDQLNMARQEAATKNITTSFYLSKDSFKYGATVYRFPPKVFTYDYINEDEFTFSSPIEFLPGGKTDAVFAIQVVDSVRAKESIIYIFPSGYILKGTE</sequence>
<keyword evidence="1" id="KW-1133">Transmembrane helix</keyword>
<reference evidence="3" key="1">
    <citation type="journal article" date="2015" name="MBio">
        <title>Genome-Resolved Metagenomic Analysis Reveals Roles for Candidate Phyla and Other Microbial Community Members in Biogeochemical Transformations in Oil Reservoirs.</title>
        <authorList>
            <person name="Hu P."/>
            <person name="Tom L."/>
            <person name="Singh A."/>
            <person name="Thomas B.C."/>
            <person name="Baker B.J."/>
            <person name="Piceno Y.M."/>
            <person name="Andersen G.L."/>
            <person name="Banfield J.F."/>
        </authorList>
    </citation>
    <scope>NUCLEOTIDE SEQUENCE [LARGE SCALE GENOMIC DNA]</scope>
</reference>
<dbReference type="EMBL" id="LGGX01000048">
    <property type="protein sequence ID" value="KUK85696.1"/>
    <property type="molecule type" value="Genomic_DNA"/>
</dbReference>
<protein>
    <submittedName>
        <fullName evidence="2">Uncharacterized protein</fullName>
    </submittedName>
</protein>
<evidence type="ECO:0000313" key="2">
    <source>
        <dbReference type="EMBL" id="KUK85696.1"/>
    </source>
</evidence>